<evidence type="ECO:0000313" key="2">
    <source>
        <dbReference type="EMBL" id="KAA9353693.1"/>
    </source>
</evidence>
<gene>
    <name evidence="2" type="ORF">F0P93_13750</name>
</gene>
<feature type="chain" id="PRO_5024994939" description="Outer membrane protein with beta-barrel domain" evidence="1">
    <location>
        <begin position="19"/>
        <end position="174"/>
    </location>
</feature>
<comment type="caution">
    <text evidence="2">The sequence shown here is derived from an EMBL/GenBank/DDBJ whole genome shotgun (WGS) entry which is preliminary data.</text>
</comment>
<keyword evidence="1" id="KW-0732">Signal</keyword>
<reference evidence="2 3" key="1">
    <citation type="submission" date="2019-09" db="EMBL/GenBank/DDBJ databases">
        <title>Genome Sequence of Larkinella sp MA1.</title>
        <authorList>
            <person name="Srinivasan S."/>
        </authorList>
    </citation>
    <scope>NUCLEOTIDE SEQUENCE [LARGE SCALE GENOMIC DNA]</scope>
    <source>
        <strain evidence="2 3">MA1</strain>
    </source>
</reference>
<keyword evidence="3" id="KW-1185">Reference proteome</keyword>
<dbReference type="Proteomes" id="UP000326344">
    <property type="component" value="Unassembled WGS sequence"/>
</dbReference>
<sequence length="174" mass="18996">MKLKILCTFLWLSTAATPGFSQIARKVNLMLNMGLGMQTYALGGLCNGASFELGFTDQVSVGGFFDYALYGTKFGDRQWKSQFVSVGLRSSYHLANLLAIGDDKFDPYAGLAVGTRSTMRRGKEDHLGYFKPRPKGIFPGIHLGGFYRFSQKIGGFAEVGLGISPIRLGITGKF</sequence>
<accession>A0A5N1JK09</accession>
<dbReference type="RefSeq" id="WP_150876977.1">
    <property type="nucleotide sequence ID" value="NZ_VTWS01000003.1"/>
</dbReference>
<proteinExistence type="predicted"/>
<evidence type="ECO:0000313" key="3">
    <source>
        <dbReference type="Proteomes" id="UP000326344"/>
    </source>
</evidence>
<name>A0A5N1JK09_9BACT</name>
<evidence type="ECO:0008006" key="4">
    <source>
        <dbReference type="Google" id="ProtNLM"/>
    </source>
</evidence>
<organism evidence="2 3">
    <name type="scientific">Larkinella humicola</name>
    <dbReference type="NCBI Taxonomy" id="2607654"/>
    <lineage>
        <taxon>Bacteria</taxon>
        <taxon>Pseudomonadati</taxon>
        <taxon>Bacteroidota</taxon>
        <taxon>Cytophagia</taxon>
        <taxon>Cytophagales</taxon>
        <taxon>Spirosomataceae</taxon>
        <taxon>Larkinella</taxon>
    </lineage>
</organism>
<evidence type="ECO:0000256" key="1">
    <source>
        <dbReference type="SAM" id="SignalP"/>
    </source>
</evidence>
<dbReference type="EMBL" id="VTWS01000003">
    <property type="protein sequence ID" value="KAA9353693.1"/>
    <property type="molecule type" value="Genomic_DNA"/>
</dbReference>
<protein>
    <recommendedName>
        <fullName evidence="4">Outer membrane protein with beta-barrel domain</fullName>
    </recommendedName>
</protein>
<dbReference type="AlphaFoldDB" id="A0A5N1JK09"/>
<feature type="signal peptide" evidence="1">
    <location>
        <begin position="1"/>
        <end position="18"/>
    </location>
</feature>